<keyword evidence="5" id="KW-1185">Reference proteome</keyword>
<keyword evidence="1" id="KW-0862">Zinc</keyword>
<keyword evidence="1" id="KW-0479">Metal-binding</keyword>
<protein>
    <recommendedName>
        <fullName evidence="6">CCHC-type domain-containing protein</fullName>
    </recommendedName>
</protein>
<sequence length="628" mass="73584">MKSYRTFFESTQAETPGSRNKLYKTLSTPLFEKRNRRKLSSTRSASRFSSPSPSSFLNKIKNRHLHQDFPVTPELASQVIREFLLPMFEADGRKINAKSRSSLFGINSKENSSRIVKGKLSEIILRQLNITNEELEKLKNRWVDTEKEKKRIKNEIEELKGCLINSICNLNMLKYHYQETNKTIKTEQLNVSLVNQQINEYRQMNLKREVERIENIDQLNKERIKNKILGDKANELQHWNAFLLMQNDIMGERLKGLYEACEDMCDNQKSNEKIDNELQIIKKRSSDLFSYWISTEENTLQVSQNCLEFINQNHTAATQRKQYRDDVKKLKNTMKDILLTMTKKVSQATDEKNNYEEKCSQMEKKFKDISESYTKVRLQIKEMNAKRKQFGFDEEKLCKNCNKAFYEKDNYNWSCLRHAGKWNGTMYWCCGKLKEDAIGCVKSKHETRDDEEGDENEANDEIANKKINKKCPSCKEIGHLPHQCPKDPNARSNVNQKEEIDRIFLTHRRRDRMGNMTNDVTIKLKAMLKINEEDEKEGKTQRENIGFEDIEEVRLEAIETPINVFEIAKKRLEKSSSSVKHRKLSRMNSMSKDFTGLLDSGLLLSSKNYEGSHSRRQSINFKLSSIDT</sequence>
<dbReference type="GO" id="GO:0008270">
    <property type="term" value="F:zinc ion binding"/>
    <property type="evidence" value="ECO:0007669"/>
    <property type="project" value="UniProtKB-KW"/>
</dbReference>
<evidence type="ECO:0000256" key="3">
    <source>
        <dbReference type="SAM" id="MobiDB-lite"/>
    </source>
</evidence>
<evidence type="ECO:0000313" key="4">
    <source>
        <dbReference type="EMBL" id="CAG9314438.1"/>
    </source>
</evidence>
<evidence type="ECO:0000313" key="5">
    <source>
        <dbReference type="Proteomes" id="UP001162131"/>
    </source>
</evidence>
<accession>A0AAU9IMS3</accession>
<dbReference type="PROSITE" id="PS51113">
    <property type="entry name" value="ZF_BTK"/>
    <property type="match status" value="1"/>
</dbReference>
<dbReference type="Proteomes" id="UP001162131">
    <property type="component" value="Unassembled WGS sequence"/>
</dbReference>
<evidence type="ECO:0008006" key="6">
    <source>
        <dbReference type="Google" id="ProtNLM"/>
    </source>
</evidence>
<feature type="coiled-coil region" evidence="2">
    <location>
        <begin position="121"/>
        <end position="155"/>
    </location>
</feature>
<keyword evidence="2" id="KW-0175">Coiled coil</keyword>
<dbReference type="EMBL" id="CAJZBQ010000012">
    <property type="protein sequence ID" value="CAG9314438.1"/>
    <property type="molecule type" value="Genomic_DNA"/>
</dbReference>
<feature type="compositionally biased region" description="Low complexity" evidence="3">
    <location>
        <begin position="41"/>
        <end position="55"/>
    </location>
</feature>
<evidence type="ECO:0000256" key="2">
    <source>
        <dbReference type="SAM" id="Coils"/>
    </source>
</evidence>
<reference evidence="4" key="1">
    <citation type="submission" date="2021-09" db="EMBL/GenBank/DDBJ databases">
        <authorList>
            <consortium name="AG Swart"/>
            <person name="Singh M."/>
            <person name="Singh A."/>
            <person name="Seah K."/>
            <person name="Emmerich C."/>
        </authorList>
    </citation>
    <scope>NUCLEOTIDE SEQUENCE</scope>
    <source>
        <strain evidence="4">ATCC30299</strain>
    </source>
</reference>
<keyword evidence="1" id="KW-0863">Zinc-finger</keyword>
<feature type="coiled-coil region" evidence="2">
    <location>
        <begin position="320"/>
        <end position="372"/>
    </location>
</feature>
<gene>
    <name evidence="4" type="ORF">BSTOLATCC_MIC11445</name>
</gene>
<proteinExistence type="predicted"/>
<dbReference type="InterPro" id="IPR001562">
    <property type="entry name" value="Znf_Btk_motif"/>
</dbReference>
<name>A0AAU9IMS3_9CILI</name>
<comment type="caution">
    <text evidence="4">The sequence shown here is derived from an EMBL/GenBank/DDBJ whole genome shotgun (WGS) entry which is preliminary data.</text>
</comment>
<organism evidence="4 5">
    <name type="scientific">Blepharisma stoltei</name>
    <dbReference type="NCBI Taxonomy" id="1481888"/>
    <lineage>
        <taxon>Eukaryota</taxon>
        <taxon>Sar</taxon>
        <taxon>Alveolata</taxon>
        <taxon>Ciliophora</taxon>
        <taxon>Postciliodesmatophora</taxon>
        <taxon>Heterotrichea</taxon>
        <taxon>Heterotrichida</taxon>
        <taxon>Blepharismidae</taxon>
        <taxon>Blepharisma</taxon>
    </lineage>
</organism>
<dbReference type="GO" id="GO:0035556">
    <property type="term" value="P:intracellular signal transduction"/>
    <property type="evidence" value="ECO:0007669"/>
    <property type="project" value="InterPro"/>
</dbReference>
<evidence type="ECO:0000256" key="1">
    <source>
        <dbReference type="PROSITE-ProRule" id="PRU00432"/>
    </source>
</evidence>
<feature type="region of interest" description="Disordered" evidence="3">
    <location>
        <begin position="34"/>
        <end position="55"/>
    </location>
</feature>
<dbReference type="AlphaFoldDB" id="A0AAU9IMS3"/>